<dbReference type="OrthoDB" id="3402382at2"/>
<dbReference type="EMBL" id="PYGE01000031">
    <property type="protein sequence ID" value="PSK92998.1"/>
    <property type="molecule type" value="Genomic_DNA"/>
</dbReference>
<feature type="transmembrane region" description="Helical" evidence="1">
    <location>
        <begin position="125"/>
        <end position="148"/>
    </location>
</feature>
<reference evidence="2 3" key="1">
    <citation type="submission" date="2018-03" db="EMBL/GenBank/DDBJ databases">
        <title>Genomic Encyclopedia of Archaeal and Bacterial Type Strains, Phase II (KMG-II): from individual species to whole genera.</title>
        <authorList>
            <person name="Goeker M."/>
        </authorList>
    </citation>
    <scope>NUCLEOTIDE SEQUENCE [LARGE SCALE GENOMIC DNA]</scope>
    <source>
        <strain evidence="2 3">DSM 45211</strain>
    </source>
</reference>
<feature type="transmembrane region" description="Helical" evidence="1">
    <location>
        <begin position="194"/>
        <end position="218"/>
    </location>
</feature>
<protein>
    <recommendedName>
        <fullName evidence="4">ABC-type transport system involved in multi-copper enzyme maturation permease subunit</fullName>
    </recommendedName>
</protein>
<feature type="transmembrane region" description="Helical" evidence="1">
    <location>
        <begin position="225"/>
        <end position="243"/>
    </location>
</feature>
<evidence type="ECO:0000313" key="3">
    <source>
        <dbReference type="Proteomes" id="UP000243528"/>
    </source>
</evidence>
<keyword evidence="1" id="KW-0812">Transmembrane</keyword>
<feature type="transmembrane region" description="Helical" evidence="1">
    <location>
        <begin position="43"/>
        <end position="64"/>
    </location>
</feature>
<gene>
    <name evidence="2" type="ORF">CLV30_13125</name>
</gene>
<keyword evidence="1" id="KW-0472">Membrane</keyword>
<keyword evidence="1" id="KW-1133">Transmembrane helix</keyword>
<dbReference type="AlphaFoldDB" id="A0A2P8D713"/>
<dbReference type="Proteomes" id="UP000243528">
    <property type="component" value="Unassembled WGS sequence"/>
</dbReference>
<accession>A0A2P8D713</accession>
<comment type="caution">
    <text evidence="2">The sequence shown here is derived from an EMBL/GenBank/DDBJ whole genome shotgun (WGS) entry which is preliminary data.</text>
</comment>
<name>A0A2P8D713_9ACTN</name>
<feature type="transmembrane region" description="Helical" evidence="1">
    <location>
        <begin position="155"/>
        <end position="174"/>
    </location>
</feature>
<evidence type="ECO:0000313" key="2">
    <source>
        <dbReference type="EMBL" id="PSK92998.1"/>
    </source>
</evidence>
<proteinExistence type="predicted"/>
<feature type="transmembrane region" description="Helical" evidence="1">
    <location>
        <begin position="12"/>
        <end position="31"/>
    </location>
</feature>
<evidence type="ECO:0008006" key="4">
    <source>
        <dbReference type="Google" id="ProtNLM"/>
    </source>
</evidence>
<feature type="transmembrane region" description="Helical" evidence="1">
    <location>
        <begin position="93"/>
        <end position="119"/>
    </location>
</feature>
<keyword evidence="3" id="KW-1185">Reference proteome</keyword>
<dbReference type="RefSeq" id="WP_106539932.1">
    <property type="nucleotide sequence ID" value="NZ_PYGE01000031.1"/>
</dbReference>
<sequence length="432" mass="45829">MTRLLRIELRRSVALVLFVATAVGGTAMMFNDTEQWVGRWSGLAVYLRTALVVLVPIVLAAAAWQGGRERRRRMDELLSTVPRPRPQLVLVRWGVVSAGVVAGCVVVWLVCAAFVAPVATYSGGGWWWLTLVAVVAVAAAAAVGLTLGQVLPWRLAAPVIGVAGYAGIGLLSFAGDSGRMWLSPVLPSHVVGEILPASASALQAAWFAGLGVSALTLAGARKRKVVAAPAAMTLAIGAVIVVGPGDERWTEDAAAAEQVCTGDVVDVCATRQMGFLLDDFVAATGETVQRLSRVPGAPRRILVNANSEARWSASDPVRIGLERYVDWRGGLSMTDAWGYRLRDELATAVLPPTQGCADWPAPDRDLAVVSVVAQLWAGATGDAAGADAEVLARYQRFADRPEAAQARWMQRYYEAARNCDAAALPALKRDLA</sequence>
<evidence type="ECO:0000256" key="1">
    <source>
        <dbReference type="SAM" id="Phobius"/>
    </source>
</evidence>
<organism evidence="2 3">
    <name type="scientific">Haloactinopolyspora alba</name>
    <dbReference type="NCBI Taxonomy" id="648780"/>
    <lineage>
        <taxon>Bacteria</taxon>
        <taxon>Bacillati</taxon>
        <taxon>Actinomycetota</taxon>
        <taxon>Actinomycetes</taxon>
        <taxon>Jiangellales</taxon>
        <taxon>Jiangellaceae</taxon>
        <taxon>Haloactinopolyspora</taxon>
    </lineage>
</organism>